<reference evidence="1 2" key="1">
    <citation type="submission" date="2018-03" db="EMBL/GenBank/DDBJ databases">
        <title>Genomic Encyclopedia of Archaeal and Bacterial Type Strains, Phase II (KMG-II): from individual species to whole genera.</title>
        <authorList>
            <person name="Goeker M."/>
        </authorList>
    </citation>
    <scope>NUCLEOTIDE SEQUENCE [LARGE SCALE GENOMIC DNA]</scope>
    <source>
        <strain evidence="1 2">DSM 44720</strain>
    </source>
</reference>
<dbReference type="RefSeq" id="WP_106195391.1">
    <property type="nucleotide sequence ID" value="NZ_PVTF01000018.1"/>
</dbReference>
<gene>
    <name evidence="1" type="ORF">CLV43_1184</name>
</gene>
<keyword evidence="2" id="KW-1185">Reference proteome</keyword>
<comment type="caution">
    <text evidence="1">The sequence shown here is derived from an EMBL/GenBank/DDBJ whole genome shotgun (WGS) entry which is preliminary data.</text>
</comment>
<organism evidence="1 2">
    <name type="scientific">Umezawaea tangerina</name>
    <dbReference type="NCBI Taxonomy" id="84725"/>
    <lineage>
        <taxon>Bacteria</taxon>
        <taxon>Bacillati</taxon>
        <taxon>Actinomycetota</taxon>
        <taxon>Actinomycetes</taxon>
        <taxon>Pseudonocardiales</taxon>
        <taxon>Pseudonocardiaceae</taxon>
        <taxon>Umezawaea</taxon>
    </lineage>
</organism>
<dbReference type="OrthoDB" id="5064123at2"/>
<dbReference type="AlphaFoldDB" id="A0A2T0SKN2"/>
<name>A0A2T0SKN2_9PSEU</name>
<accession>A0A2T0SKN2</accession>
<protein>
    <submittedName>
        <fullName evidence="1">Uncharacterized protein</fullName>
    </submittedName>
</protein>
<sequence>MVKTADLLTPPARRDVKTMTSRLAELKAGHHVSATIRYEKYGVFRVEGQASWSDCVKNYLVGGVTIESGLKPDKGLLALAVGGDDVVSIGEAVSANHDEYESVRELIDSVGHGDVVRATFEQKPYGQFTVTGIAVQTADRAVTAVGSLFLRRAIHLEVLGTAAEFNLATPKTLVWDVDSAGVA</sequence>
<proteinExistence type="predicted"/>
<evidence type="ECO:0000313" key="2">
    <source>
        <dbReference type="Proteomes" id="UP000239494"/>
    </source>
</evidence>
<dbReference type="Proteomes" id="UP000239494">
    <property type="component" value="Unassembled WGS sequence"/>
</dbReference>
<evidence type="ECO:0000313" key="1">
    <source>
        <dbReference type="EMBL" id="PRY33978.1"/>
    </source>
</evidence>
<dbReference type="EMBL" id="PVTF01000018">
    <property type="protein sequence ID" value="PRY33978.1"/>
    <property type="molecule type" value="Genomic_DNA"/>
</dbReference>